<dbReference type="EMBL" id="JAGSND010000002">
    <property type="protein sequence ID" value="MBR0596922.1"/>
    <property type="molecule type" value="Genomic_DNA"/>
</dbReference>
<reference evidence="3" key="1">
    <citation type="submission" date="2021-04" db="EMBL/GenBank/DDBJ databases">
        <title>Sinoanaerobacter chloroacetimidivorans sp. nov., an obligate anaerobic bacterium isolated from anaerobic sludge.</title>
        <authorList>
            <person name="Bao Y."/>
        </authorList>
    </citation>
    <scope>NUCLEOTIDE SEQUENCE</scope>
    <source>
        <strain evidence="3">BAD-6</strain>
    </source>
</reference>
<dbReference type="Proteomes" id="UP000675664">
    <property type="component" value="Unassembled WGS sequence"/>
</dbReference>
<proteinExistence type="predicted"/>
<dbReference type="RefSeq" id="WP_227017055.1">
    <property type="nucleotide sequence ID" value="NZ_JAGSND010000002.1"/>
</dbReference>
<dbReference type="EMBL" id="JAGSND010000002">
    <property type="protein sequence ID" value="MBR0596930.1"/>
    <property type="molecule type" value="Genomic_DNA"/>
</dbReference>
<name>A0A8J7VXL6_9FIRM</name>
<reference evidence="3" key="2">
    <citation type="submission" date="2021-04" db="EMBL/GenBank/DDBJ databases">
        <authorList>
            <person name="Liu J."/>
        </authorList>
    </citation>
    <scope>NUCLEOTIDE SEQUENCE</scope>
    <source>
        <strain evidence="3">BAD-6</strain>
    </source>
</reference>
<evidence type="ECO:0000313" key="5">
    <source>
        <dbReference type="Proteomes" id="UP000675664"/>
    </source>
</evidence>
<dbReference type="InterPro" id="IPR000089">
    <property type="entry name" value="Biotin_lipoyl"/>
</dbReference>
<dbReference type="PANTHER" id="PTHR45266:SF3">
    <property type="entry name" value="OXALOACETATE DECARBOXYLASE ALPHA CHAIN"/>
    <property type="match status" value="1"/>
</dbReference>
<evidence type="ECO:0000313" key="4">
    <source>
        <dbReference type="EMBL" id="MBR0596930.1"/>
    </source>
</evidence>
<keyword evidence="5" id="KW-1185">Reference proteome</keyword>
<sequence>MAELTSPIAGKVQEINAKVGQMITEDDEVFIVEALKMETVVYGEPGVVKEILVNVGDRVEEDQLLAVIE</sequence>
<dbReference type="InterPro" id="IPR050709">
    <property type="entry name" value="Biotin_Carboxyl_Carrier/Decarb"/>
</dbReference>
<accession>A0A8J7VXL6</accession>
<dbReference type="Pfam" id="PF00364">
    <property type="entry name" value="Biotin_lipoyl"/>
    <property type="match status" value="1"/>
</dbReference>
<dbReference type="SUPFAM" id="SSF51230">
    <property type="entry name" value="Single hybrid motif"/>
    <property type="match status" value="1"/>
</dbReference>
<evidence type="ECO:0000256" key="1">
    <source>
        <dbReference type="ARBA" id="ARBA00023267"/>
    </source>
</evidence>
<comment type="caution">
    <text evidence="3">The sequence shown here is derived from an EMBL/GenBank/DDBJ whole genome shotgun (WGS) entry which is preliminary data.</text>
</comment>
<keyword evidence="1" id="KW-0092">Biotin</keyword>
<dbReference type="InterPro" id="IPR011053">
    <property type="entry name" value="Single_hybrid_motif"/>
</dbReference>
<evidence type="ECO:0000313" key="3">
    <source>
        <dbReference type="EMBL" id="MBR0596922.1"/>
    </source>
</evidence>
<dbReference type="CDD" id="cd06850">
    <property type="entry name" value="biotinyl_domain"/>
    <property type="match status" value="1"/>
</dbReference>
<organism evidence="3 5">
    <name type="scientific">Sinanaerobacter chloroacetimidivorans</name>
    <dbReference type="NCBI Taxonomy" id="2818044"/>
    <lineage>
        <taxon>Bacteria</taxon>
        <taxon>Bacillati</taxon>
        <taxon>Bacillota</taxon>
        <taxon>Clostridia</taxon>
        <taxon>Peptostreptococcales</taxon>
        <taxon>Anaerovoracaceae</taxon>
        <taxon>Sinanaerobacter</taxon>
    </lineage>
</organism>
<evidence type="ECO:0000259" key="2">
    <source>
        <dbReference type="Pfam" id="PF00364"/>
    </source>
</evidence>
<dbReference type="AlphaFoldDB" id="A0A8J7VXL6"/>
<dbReference type="Gene3D" id="2.40.50.100">
    <property type="match status" value="1"/>
</dbReference>
<feature type="domain" description="Lipoyl-binding" evidence="2">
    <location>
        <begin position="3"/>
        <end position="68"/>
    </location>
</feature>
<protein>
    <submittedName>
        <fullName evidence="3">Acetyl-CoA carboxylase biotin carboxyl carrier protein subunit</fullName>
    </submittedName>
</protein>
<dbReference type="PANTHER" id="PTHR45266">
    <property type="entry name" value="OXALOACETATE DECARBOXYLASE ALPHA CHAIN"/>
    <property type="match status" value="1"/>
</dbReference>
<gene>
    <name evidence="3" type="ORF">KCX82_03440</name>
    <name evidence="4" type="ORF">KCX82_03480</name>
</gene>